<keyword evidence="6" id="KW-0692">RNA repair</keyword>
<keyword evidence="8" id="KW-0464">Manganese</keyword>
<dbReference type="RefSeq" id="WP_069032179.1">
    <property type="nucleotide sequence ID" value="NZ_MDKC01000001.1"/>
</dbReference>
<proteinExistence type="predicted"/>
<dbReference type="InterPro" id="IPR001233">
    <property type="entry name" value="RtcB"/>
</dbReference>
<reference evidence="10 11" key="1">
    <citation type="submission" date="2016-07" db="EMBL/GenBank/DDBJ databases">
        <authorList>
            <person name="Townsley L."/>
            <person name="Shank E.A."/>
        </authorList>
    </citation>
    <scope>NUCLEOTIDE SEQUENCE [LARGE SCALE GENOMIC DNA]</scope>
    <source>
        <strain evidence="10 11">CH01</strain>
    </source>
</reference>
<evidence type="ECO:0000256" key="7">
    <source>
        <dbReference type="ARBA" id="ARBA00023134"/>
    </source>
</evidence>
<dbReference type="PANTHER" id="PTHR43749">
    <property type="entry name" value="RNA-SPLICING LIGASE RTCB"/>
    <property type="match status" value="1"/>
</dbReference>
<dbReference type="EMBL" id="MDKC01000001">
    <property type="protein sequence ID" value="ODG94002.1"/>
    <property type="molecule type" value="Genomic_DNA"/>
</dbReference>
<evidence type="ECO:0000256" key="6">
    <source>
        <dbReference type="ARBA" id="ARBA00022800"/>
    </source>
</evidence>
<comment type="cofactor">
    <cofactor evidence="1">
        <name>Mn(2+)</name>
        <dbReference type="ChEBI" id="CHEBI:29035"/>
    </cofactor>
</comment>
<evidence type="ECO:0000256" key="9">
    <source>
        <dbReference type="ARBA" id="ARBA00047746"/>
    </source>
</evidence>
<protein>
    <recommendedName>
        <fullName evidence="2">3'-phosphate/5'-hydroxy nucleic acid ligase</fullName>
        <ecNumber evidence="2">6.5.1.8</ecNumber>
    </recommendedName>
</protein>
<evidence type="ECO:0000256" key="1">
    <source>
        <dbReference type="ARBA" id="ARBA00001936"/>
    </source>
</evidence>
<accession>A0ABX2ZZM1</accession>
<evidence type="ECO:0000256" key="8">
    <source>
        <dbReference type="ARBA" id="ARBA00023211"/>
    </source>
</evidence>
<evidence type="ECO:0000256" key="3">
    <source>
        <dbReference type="ARBA" id="ARBA00022598"/>
    </source>
</evidence>
<comment type="catalytic activity">
    <reaction evidence="9">
        <text>a 3'-end 3'-phospho-ribonucleotide-RNA + a 5'-end dephospho-ribonucleoside-RNA + GTP = a ribonucleotidyl-ribonucleotide-RNA + GMP + diphosphate</text>
        <dbReference type="Rhea" id="RHEA:68076"/>
        <dbReference type="Rhea" id="RHEA-COMP:10463"/>
        <dbReference type="Rhea" id="RHEA-COMP:13936"/>
        <dbReference type="Rhea" id="RHEA-COMP:17355"/>
        <dbReference type="ChEBI" id="CHEBI:33019"/>
        <dbReference type="ChEBI" id="CHEBI:37565"/>
        <dbReference type="ChEBI" id="CHEBI:58115"/>
        <dbReference type="ChEBI" id="CHEBI:83062"/>
        <dbReference type="ChEBI" id="CHEBI:138284"/>
        <dbReference type="ChEBI" id="CHEBI:173118"/>
        <dbReference type="EC" id="6.5.1.8"/>
    </reaction>
</comment>
<keyword evidence="3" id="KW-0436">Ligase</keyword>
<evidence type="ECO:0000313" key="11">
    <source>
        <dbReference type="Proteomes" id="UP000094580"/>
    </source>
</evidence>
<dbReference type="InterPro" id="IPR052915">
    <property type="entry name" value="RtcB-like"/>
</dbReference>
<evidence type="ECO:0000256" key="2">
    <source>
        <dbReference type="ARBA" id="ARBA00012726"/>
    </source>
</evidence>
<organism evidence="10 11">
    <name type="scientific">Gottfriedia luciferensis</name>
    <dbReference type="NCBI Taxonomy" id="178774"/>
    <lineage>
        <taxon>Bacteria</taxon>
        <taxon>Bacillati</taxon>
        <taxon>Bacillota</taxon>
        <taxon>Bacilli</taxon>
        <taxon>Bacillales</taxon>
        <taxon>Bacillaceae</taxon>
        <taxon>Gottfriedia</taxon>
    </lineage>
</organism>
<evidence type="ECO:0000313" key="10">
    <source>
        <dbReference type="EMBL" id="ODG94002.1"/>
    </source>
</evidence>
<sequence>MLEFNGKHNNGKILLDYVDTNVITRLKTILDTECFANSNIVVMPDCHISSGGVMVGFTMTLNDFIIPSIVGVDIGCGVSAYHLGRMKSIKSEKLDKFIRKQIPIGSNIHEEPVIEPEEIAEAIERLNLNYMYVMNSIATLGSGNHFIEIDKDENNHFWLVIHTGSRNFGFEIAKHHINVAKENMKQLFGESYKGFEYLSKQEDKDAYLRDLSIAQHFASLNRETIAKIIIEKYFKLDFDSIKKIESVHNYIDLQNNILRKGAISAREGEEIIIPFNMAYGCVVGKGKSSSDYNYSAPHGAGRIMSRTDAVYKVDLDVYQKAMKGVYTTSVNKHTVDESPMVYKKPKLILENITEQIEIDFFMKPVYNLKADK</sequence>
<name>A0ABX2ZZM1_9BACI</name>
<keyword evidence="4" id="KW-0479">Metal-binding</keyword>
<dbReference type="SUPFAM" id="SSF103365">
    <property type="entry name" value="Hypothetical protein PH1602"/>
    <property type="match status" value="1"/>
</dbReference>
<evidence type="ECO:0000256" key="4">
    <source>
        <dbReference type="ARBA" id="ARBA00022723"/>
    </source>
</evidence>
<keyword evidence="5" id="KW-0547">Nucleotide-binding</keyword>
<keyword evidence="11" id="KW-1185">Reference proteome</keyword>
<dbReference type="EC" id="6.5.1.8" evidence="2"/>
<dbReference type="PANTHER" id="PTHR43749:SF2">
    <property type="entry name" value="RNA-SPLICING LIGASE RTCB"/>
    <property type="match status" value="1"/>
</dbReference>
<dbReference type="Gene3D" id="3.90.1860.10">
    <property type="entry name" value="tRNA-splicing ligase RtcB"/>
    <property type="match status" value="1"/>
</dbReference>
<keyword evidence="7" id="KW-0342">GTP-binding</keyword>
<dbReference type="InterPro" id="IPR036025">
    <property type="entry name" value="RtcB-like_sf"/>
</dbReference>
<comment type="caution">
    <text evidence="10">The sequence shown here is derived from an EMBL/GenBank/DDBJ whole genome shotgun (WGS) entry which is preliminary data.</text>
</comment>
<evidence type="ECO:0000256" key="5">
    <source>
        <dbReference type="ARBA" id="ARBA00022741"/>
    </source>
</evidence>
<gene>
    <name evidence="10" type="ORF">BED47_02195</name>
</gene>
<dbReference type="Pfam" id="PF01139">
    <property type="entry name" value="RtcB"/>
    <property type="match status" value="2"/>
</dbReference>
<dbReference type="Proteomes" id="UP000094580">
    <property type="component" value="Unassembled WGS sequence"/>
</dbReference>